<reference evidence="1 2" key="2">
    <citation type="submission" date="2010-03" db="EMBL/GenBank/DDBJ databases">
        <authorList>
            <person name="Pajon A."/>
        </authorList>
    </citation>
    <scope>NUCLEOTIDE SEQUENCE [LARGE SCALE GENOMIC DNA]</scope>
    <source>
        <strain evidence="1 2">GD/7</strain>
    </source>
</reference>
<protein>
    <submittedName>
        <fullName evidence="1">Uncharacterized protein</fullName>
    </submittedName>
</protein>
<accession>D4J7G8</accession>
<reference evidence="1 2" key="1">
    <citation type="submission" date="2010-03" db="EMBL/GenBank/DDBJ databases">
        <title>The genome sequence of Coprococcus catus GD/7.</title>
        <authorList>
            <consortium name="metaHIT consortium -- http://www.metahit.eu/"/>
            <person name="Pajon A."/>
            <person name="Turner K."/>
            <person name="Parkhill J."/>
            <person name="Duncan S."/>
            <person name="Flint H."/>
        </authorList>
    </citation>
    <scope>NUCLEOTIDE SEQUENCE [LARGE SCALE GENOMIC DNA]</scope>
    <source>
        <strain evidence="1 2">GD/7</strain>
    </source>
</reference>
<sequence length="108" mass="12365">MNLYDTHTMKRGAILVDVCGYTGEEDFYAMHKIIDEVIKPEDSGFSVDSMCIGGYFNKDGILVRTSSESPYDGLSFFYEPNKMSEEDVKKIENWVDTVVKELHARLPR</sequence>
<dbReference type="STRING" id="717962.CC1_15140"/>
<evidence type="ECO:0000313" key="1">
    <source>
        <dbReference type="EMBL" id="CBK80289.1"/>
    </source>
</evidence>
<dbReference type="HOGENOM" id="CLU_2192540_0_0_9"/>
<evidence type="ECO:0000313" key="2">
    <source>
        <dbReference type="Proteomes" id="UP000008798"/>
    </source>
</evidence>
<dbReference type="RefSeq" id="WP_015513858.1">
    <property type="nucleotide sequence ID" value="NC_021009.1"/>
</dbReference>
<gene>
    <name evidence="1" type="ORF">CC1_15140</name>
</gene>
<dbReference type="KEGG" id="cct:CC1_15140"/>
<dbReference type="PATRIC" id="fig|717962.3.peg.1349"/>
<name>D4J7G8_9FIRM</name>
<dbReference type="AlphaFoldDB" id="D4J7G8"/>
<dbReference type="Proteomes" id="UP000008798">
    <property type="component" value="Chromosome"/>
</dbReference>
<organism evidence="1 2">
    <name type="scientific">Coprococcus catus GD/7</name>
    <dbReference type="NCBI Taxonomy" id="717962"/>
    <lineage>
        <taxon>Bacteria</taxon>
        <taxon>Bacillati</taxon>
        <taxon>Bacillota</taxon>
        <taxon>Clostridia</taxon>
        <taxon>Lachnospirales</taxon>
        <taxon>Lachnospiraceae</taxon>
        <taxon>Coprococcus</taxon>
    </lineage>
</organism>
<dbReference type="EMBL" id="FP929038">
    <property type="protein sequence ID" value="CBK80289.1"/>
    <property type="molecule type" value="Genomic_DNA"/>
</dbReference>
<dbReference type="GeneID" id="74986418"/>
<proteinExistence type="predicted"/>